<feature type="coiled-coil region" evidence="1">
    <location>
        <begin position="384"/>
        <end position="421"/>
    </location>
</feature>
<keyword evidence="2" id="KW-0472">Membrane</keyword>
<name>A0A1I0AWG7_9BACI</name>
<sequence length="995" mass="119073">MMMWVEKVHIYGFGKWHDQWFDFNERLTVVQGPNESGKTSLKQFILYVLFDLPLSRRKSYIPKLGSTFGGRLFINTKEHGTVIVERMMDKRKNQAVCLLEDGSQKKEEFLKTSILNGMNRHTFEQIFSFNDQDLQKLQFVKSEDLGRVLFGIGLSGSDKMTELEKDLTKHMEQLFKKRGKKPIINEQLREIKDLKGKMMERVEKEGRYNELQEEIKKLEKEKMIKEIELEDRRKKLEWVDKHLRVQEAIQQYQQLDQKLQKYKDMGTFPHMGLERHRQLKEWILPLQSDIHALKKRIESKEKTIETMNHQLIHEHAFQALSELDELWNEYQYIERISKEKQSALQASNQSLKHQLSQLGNQPGEITLSDYPLSAFTEDKWGGLAREYEQNMENEDKQKQQEKRLEDEQKNLQAKADDYHSQLLPDDEYKNLKNQIHQHREAEWKEQWIRDQQSMYQNEQKALQKTIRRFQRVGFLSVLAGILSLLSAGMIAYFTENITGYIWGTVLLFLGMMSRLGIGVSIKSLKNRISTIQGNVQTDKYQSLSDHQIQEIEKRIHQHEHILNKWQEWKARLEDNRKELDRCKQDQELINQKLIRLREQIQEERDRYPFLESVEVPYWPSLYFKVTKLQGEETEREKLEADISELAEQKEKLQTRVETIANQCNLKLTKHDHIWQELEELKENEYKKRNKFVRLKEEIQQAQNELQELNDQLDPFVKEQKLLYAKAGVNDEETFIEKGKRFEEKTQLRIKQEEWFYHIRIVFQSEADGIVRQSFHWSEIKQEKHTHEQKIKPLEENIEEHRQRVADLNAELNQLEENEQLSSLRHQFAFQKNELREQVKQWMIYKTADHFLKKTKQIYQNEYLPQVMERATLYFQRLTEGQYLQILPPSDEETFRVESAEHIQYEVSELSSGTTAQAYVSLRLALSEVMNNQYGVPFLIDDAFVHYDRSRKEEMLAIIKEISHRQQVIYFTWNENDFYNQEKIAVSLQTQKISLL</sequence>
<dbReference type="EMBL" id="FOHJ01000002">
    <property type="protein sequence ID" value="SES98563.1"/>
    <property type="molecule type" value="Genomic_DNA"/>
</dbReference>
<proteinExistence type="predicted"/>
<dbReference type="STRING" id="237682.SAMN05421676_102276"/>
<evidence type="ECO:0000313" key="5">
    <source>
        <dbReference type="Proteomes" id="UP000199095"/>
    </source>
</evidence>
<dbReference type="Gene3D" id="3.40.50.300">
    <property type="entry name" value="P-loop containing nucleotide triphosphate hydrolases"/>
    <property type="match status" value="2"/>
</dbReference>
<keyword evidence="1" id="KW-0175">Coiled coil</keyword>
<accession>A0A1I0AWG7</accession>
<dbReference type="PANTHER" id="PTHR41259:SF1">
    <property type="entry name" value="DOUBLE-STRAND BREAK REPAIR RAD50 ATPASE, PUTATIVE-RELATED"/>
    <property type="match status" value="1"/>
</dbReference>
<organism evidence="4 5">
    <name type="scientific">Salinibacillus kushneri</name>
    <dbReference type="NCBI Taxonomy" id="237682"/>
    <lineage>
        <taxon>Bacteria</taxon>
        <taxon>Bacillati</taxon>
        <taxon>Bacillota</taxon>
        <taxon>Bacilli</taxon>
        <taxon>Bacillales</taxon>
        <taxon>Bacillaceae</taxon>
        <taxon>Salinibacillus</taxon>
    </lineage>
</organism>
<keyword evidence="5" id="KW-1185">Reference proteome</keyword>
<evidence type="ECO:0000313" key="4">
    <source>
        <dbReference type="EMBL" id="SES98563.1"/>
    </source>
</evidence>
<dbReference type="InterPro" id="IPR038734">
    <property type="entry name" value="YhaN_AAA"/>
</dbReference>
<evidence type="ECO:0000259" key="3">
    <source>
        <dbReference type="Pfam" id="PF13514"/>
    </source>
</evidence>
<dbReference type="Pfam" id="PF13514">
    <property type="entry name" value="AAA_27"/>
    <property type="match status" value="1"/>
</dbReference>
<keyword evidence="2" id="KW-0812">Transmembrane</keyword>
<protein>
    <submittedName>
        <fullName evidence="4">Uncharacterized protein YhaN</fullName>
    </submittedName>
</protein>
<evidence type="ECO:0000256" key="1">
    <source>
        <dbReference type="SAM" id="Coils"/>
    </source>
</evidence>
<feature type="domain" description="YhaN AAA" evidence="3">
    <location>
        <begin position="3"/>
        <end position="200"/>
    </location>
</feature>
<feature type="coiled-coil region" evidence="1">
    <location>
        <begin position="572"/>
        <end position="718"/>
    </location>
</feature>
<dbReference type="Proteomes" id="UP000199095">
    <property type="component" value="Unassembled WGS sequence"/>
</dbReference>
<feature type="coiled-coil region" evidence="1">
    <location>
        <begin position="194"/>
        <end position="265"/>
    </location>
</feature>
<feature type="coiled-coil region" evidence="1">
    <location>
        <begin position="783"/>
        <end position="824"/>
    </location>
</feature>
<dbReference type="InterPro" id="IPR027417">
    <property type="entry name" value="P-loop_NTPase"/>
</dbReference>
<feature type="transmembrane region" description="Helical" evidence="2">
    <location>
        <begin position="472"/>
        <end position="493"/>
    </location>
</feature>
<keyword evidence="2" id="KW-1133">Transmembrane helix</keyword>
<dbReference type="PANTHER" id="PTHR41259">
    <property type="entry name" value="DOUBLE-STRAND BREAK REPAIR RAD50 ATPASE, PUTATIVE-RELATED"/>
    <property type="match status" value="1"/>
</dbReference>
<dbReference type="SUPFAM" id="SSF52540">
    <property type="entry name" value="P-loop containing nucleoside triphosphate hydrolases"/>
    <property type="match status" value="1"/>
</dbReference>
<reference evidence="5" key="1">
    <citation type="submission" date="2016-10" db="EMBL/GenBank/DDBJ databases">
        <authorList>
            <person name="Varghese N."/>
            <person name="Submissions S."/>
        </authorList>
    </citation>
    <scope>NUCLEOTIDE SEQUENCE [LARGE SCALE GENOMIC DNA]</scope>
    <source>
        <strain evidence="5">CGMCC 1.3566</strain>
    </source>
</reference>
<feature type="transmembrane region" description="Helical" evidence="2">
    <location>
        <begin position="499"/>
        <end position="517"/>
    </location>
</feature>
<gene>
    <name evidence="4" type="ORF">SAMN05421676_102276</name>
</gene>
<evidence type="ECO:0000256" key="2">
    <source>
        <dbReference type="SAM" id="Phobius"/>
    </source>
</evidence>
<dbReference type="AlphaFoldDB" id="A0A1I0AWG7"/>